<feature type="signal peptide" evidence="1">
    <location>
        <begin position="1"/>
        <end position="21"/>
    </location>
</feature>
<dbReference type="Proteomes" id="UP000241362">
    <property type="component" value="Unassembled WGS sequence"/>
</dbReference>
<name>A0A2T4JA26_FUSBL</name>
<keyword evidence="1" id="KW-0732">Signal</keyword>
<comment type="caution">
    <text evidence="2">The sequence shown here is derived from an EMBL/GenBank/DDBJ whole genome shotgun (WGS) entry which is preliminary data.</text>
</comment>
<dbReference type="AlphaFoldDB" id="A0A2T4JA26"/>
<evidence type="ECO:0000313" key="2">
    <source>
        <dbReference type="EMBL" id="PTE14741.1"/>
    </source>
</evidence>
<protein>
    <recommendedName>
        <fullName evidence="4">Lipoprotein</fullName>
    </recommendedName>
</protein>
<evidence type="ECO:0008006" key="4">
    <source>
        <dbReference type="Google" id="ProtNLM"/>
    </source>
</evidence>
<accession>A0A2T4JA26</accession>
<sequence>MFGPRTLGCGLGLIVASAALAGCVPADGADKASGAEPKDAAAKVSNAEYLGIEAVPMDEDMISFRLTMTGVKDEAEVVAYGRCAAAQYALTRKAGFVRHVRTKVDKEGKTWRGDAVYLISTALPAGRKVIDAKVQVKDCGLQGIPTV</sequence>
<evidence type="ECO:0000256" key="1">
    <source>
        <dbReference type="SAM" id="SignalP"/>
    </source>
</evidence>
<dbReference type="RefSeq" id="WP_107672993.1">
    <property type="nucleotide sequence ID" value="NZ_PZKE01000006.1"/>
</dbReference>
<dbReference type="EMBL" id="PZKE01000006">
    <property type="protein sequence ID" value="PTE14741.1"/>
    <property type="molecule type" value="Genomic_DNA"/>
</dbReference>
<feature type="chain" id="PRO_5015412557" description="Lipoprotein" evidence="1">
    <location>
        <begin position="22"/>
        <end position="147"/>
    </location>
</feature>
<dbReference type="PROSITE" id="PS51257">
    <property type="entry name" value="PROKAR_LIPOPROTEIN"/>
    <property type="match status" value="1"/>
</dbReference>
<reference evidence="2 3" key="1">
    <citation type="submission" date="2018-03" db="EMBL/GenBank/DDBJ databases">
        <title>Rhodobacter blasticus.</title>
        <authorList>
            <person name="Meyer T.E."/>
            <person name="Miller S."/>
            <person name="Lodha T."/>
            <person name="Gandham S."/>
            <person name="Chintalapati S."/>
            <person name="Chintalapati V.R."/>
        </authorList>
    </citation>
    <scope>NUCLEOTIDE SEQUENCE [LARGE SCALE GENOMIC DNA]</scope>
    <source>
        <strain evidence="2 3">DSM 2131</strain>
    </source>
</reference>
<evidence type="ECO:0000313" key="3">
    <source>
        <dbReference type="Proteomes" id="UP000241362"/>
    </source>
</evidence>
<gene>
    <name evidence="2" type="ORF">C5F44_07995</name>
</gene>
<proteinExistence type="predicted"/>
<keyword evidence="3" id="KW-1185">Reference proteome</keyword>
<organism evidence="2 3">
    <name type="scientific">Fuscovulum blasticum DSM 2131</name>
    <dbReference type="NCBI Taxonomy" id="1188250"/>
    <lineage>
        <taxon>Bacteria</taxon>
        <taxon>Pseudomonadati</taxon>
        <taxon>Pseudomonadota</taxon>
        <taxon>Alphaproteobacteria</taxon>
        <taxon>Rhodobacterales</taxon>
        <taxon>Paracoccaceae</taxon>
        <taxon>Pseudogemmobacter</taxon>
    </lineage>
</organism>